<accession>A0ABT9YCV4</accession>
<evidence type="ECO:0000313" key="3">
    <source>
        <dbReference type="Proteomes" id="UP001225034"/>
    </source>
</evidence>
<evidence type="ECO:0000259" key="1">
    <source>
        <dbReference type="PROSITE" id="PS51186"/>
    </source>
</evidence>
<evidence type="ECO:0000313" key="2">
    <source>
        <dbReference type="EMBL" id="MDQ0205684.1"/>
    </source>
</evidence>
<protein>
    <submittedName>
        <fullName evidence="2">GNAT superfamily N-acetyltransferase</fullName>
    </submittedName>
</protein>
<dbReference type="RefSeq" id="WP_306979536.1">
    <property type="nucleotide sequence ID" value="NZ_JAUSUA010000001.1"/>
</dbReference>
<dbReference type="InterPro" id="IPR000182">
    <property type="entry name" value="GNAT_dom"/>
</dbReference>
<reference evidence="2 3" key="1">
    <citation type="submission" date="2023-07" db="EMBL/GenBank/DDBJ databases">
        <title>Genomic Encyclopedia of Type Strains, Phase IV (KMG-IV): sequencing the most valuable type-strain genomes for metagenomic binning, comparative biology and taxonomic classification.</title>
        <authorList>
            <person name="Goeker M."/>
        </authorList>
    </citation>
    <scope>NUCLEOTIDE SEQUENCE [LARGE SCALE GENOMIC DNA]</scope>
    <source>
        <strain evidence="2 3">DSM 19154</strain>
    </source>
</reference>
<dbReference type="Pfam" id="PF00583">
    <property type="entry name" value="Acetyltransf_1"/>
    <property type="match status" value="1"/>
</dbReference>
<organism evidence="2 3">
    <name type="scientific">Alkalicoccobacillus murimartini</name>
    <dbReference type="NCBI Taxonomy" id="171685"/>
    <lineage>
        <taxon>Bacteria</taxon>
        <taxon>Bacillati</taxon>
        <taxon>Bacillota</taxon>
        <taxon>Bacilli</taxon>
        <taxon>Bacillales</taxon>
        <taxon>Bacillaceae</taxon>
        <taxon>Alkalicoccobacillus</taxon>
    </lineage>
</organism>
<dbReference type="InterPro" id="IPR016181">
    <property type="entry name" value="Acyl_CoA_acyltransferase"/>
</dbReference>
<sequence>MERVKIRRPLNSDRQEIHNLFKDVIKDTFAREGLSKLVDDQQEELKTKIQYLKSDLENCKEKRRFLLAIDNAKGKIIGTIEYGKPNELIQNIINEDLAKYPEIGTIFVLPTFQGNHIGSKLIESIIKDINNYDFHGYCLDSGYRRSQLIWTKKFGAPNYVLNNYWGEANHHMVWKKDL</sequence>
<keyword evidence="3" id="KW-1185">Reference proteome</keyword>
<dbReference type="SUPFAM" id="SSF55729">
    <property type="entry name" value="Acyl-CoA N-acyltransferases (Nat)"/>
    <property type="match status" value="1"/>
</dbReference>
<feature type="domain" description="N-acetyltransferase" evidence="1">
    <location>
        <begin position="24"/>
        <end position="178"/>
    </location>
</feature>
<dbReference type="PROSITE" id="PS51186">
    <property type="entry name" value="GNAT"/>
    <property type="match status" value="1"/>
</dbReference>
<dbReference type="Proteomes" id="UP001225034">
    <property type="component" value="Unassembled WGS sequence"/>
</dbReference>
<dbReference type="Gene3D" id="3.40.630.30">
    <property type="match status" value="1"/>
</dbReference>
<name>A0ABT9YCV4_9BACI</name>
<comment type="caution">
    <text evidence="2">The sequence shown here is derived from an EMBL/GenBank/DDBJ whole genome shotgun (WGS) entry which is preliminary data.</text>
</comment>
<dbReference type="CDD" id="cd04301">
    <property type="entry name" value="NAT_SF"/>
    <property type="match status" value="1"/>
</dbReference>
<gene>
    <name evidence="2" type="ORF">J2S05_000458</name>
</gene>
<proteinExistence type="predicted"/>
<dbReference type="EMBL" id="JAUSUA010000001">
    <property type="protein sequence ID" value="MDQ0205684.1"/>
    <property type="molecule type" value="Genomic_DNA"/>
</dbReference>